<organism evidence="1">
    <name type="scientific">marine metagenome</name>
    <dbReference type="NCBI Taxonomy" id="408172"/>
    <lineage>
        <taxon>unclassified sequences</taxon>
        <taxon>metagenomes</taxon>
        <taxon>ecological metagenomes</taxon>
    </lineage>
</organism>
<sequence length="111" mass="11845">MIRLIDLLNEGVNDPGIFKAVFLAGGPGSGKSFIVGKTGLTALGFKVVNSDDAFEQAMKKIGMEPSPQNIESPKGQKLRAKAKKFTGNKQQTYVHGRLGLVIDGTGRDAKK</sequence>
<dbReference type="SUPFAM" id="SSF52540">
    <property type="entry name" value="P-loop containing nucleoside triphosphate hydrolases"/>
    <property type="match status" value="1"/>
</dbReference>
<evidence type="ECO:0008006" key="2">
    <source>
        <dbReference type="Google" id="ProtNLM"/>
    </source>
</evidence>
<name>A0A382S041_9ZZZZ</name>
<gene>
    <name evidence="1" type="ORF">METZ01_LOCUS355984</name>
</gene>
<reference evidence="1" key="1">
    <citation type="submission" date="2018-05" db="EMBL/GenBank/DDBJ databases">
        <authorList>
            <person name="Lanie J.A."/>
            <person name="Ng W.-L."/>
            <person name="Kazmierczak K.M."/>
            <person name="Andrzejewski T.M."/>
            <person name="Davidsen T.M."/>
            <person name="Wayne K.J."/>
            <person name="Tettelin H."/>
            <person name="Glass J.I."/>
            <person name="Rusch D."/>
            <person name="Podicherti R."/>
            <person name="Tsui H.-C.T."/>
            <person name="Winkler M.E."/>
        </authorList>
    </citation>
    <scope>NUCLEOTIDE SEQUENCE</scope>
</reference>
<dbReference type="EMBL" id="UINC01125359">
    <property type="protein sequence ID" value="SVD03130.1"/>
    <property type="molecule type" value="Genomic_DNA"/>
</dbReference>
<dbReference type="InterPro" id="IPR027417">
    <property type="entry name" value="P-loop_NTPase"/>
</dbReference>
<dbReference type="Gene3D" id="3.40.50.300">
    <property type="entry name" value="P-loop containing nucleotide triphosphate hydrolases"/>
    <property type="match status" value="1"/>
</dbReference>
<dbReference type="AlphaFoldDB" id="A0A382S041"/>
<accession>A0A382S041</accession>
<feature type="non-terminal residue" evidence="1">
    <location>
        <position position="111"/>
    </location>
</feature>
<proteinExistence type="predicted"/>
<protein>
    <recommendedName>
        <fullName evidence="2">Zeta toxin domain-containing protein</fullName>
    </recommendedName>
</protein>
<evidence type="ECO:0000313" key="1">
    <source>
        <dbReference type="EMBL" id="SVD03130.1"/>
    </source>
</evidence>